<dbReference type="EMBL" id="JAQOUE010000001">
    <property type="protein sequence ID" value="MDT7041186.1"/>
    <property type="molecule type" value="Genomic_DNA"/>
</dbReference>
<organism evidence="7 8">
    <name type="scientific">Candidatus Nitronereus thalassa</name>
    <dbReference type="NCBI Taxonomy" id="3020898"/>
    <lineage>
        <taxon>Bacteria</taxon>
        <taxon>Pseudomonadati</taxon>
        <taxon>Nitrospirota</taxon>
        <taxon>Nitrospiria</taxon>
        <taxon>Nitrospirales</taxon>
        <taxon>Nitrospiraceae</taxon>
        <taxon>Candidatus Nitronereus</taxon>
    </lineage>
</organism>
<accession>A0ABU3K484</accession>
<dbReference type="InterPro" id="IPR006696">
    <property type="entry name" value="DUF423"/>
</dbReference>
<dbReference type="Pfam" id="PF04241">
    <property type="entry name" value="DUF423"/>
    <property type="match status" value="1"/>
</dbReference>
<name>A0ABU3K484_9BACT</name>
<feature type="transmembrane region" description="Helical" evidence="6">
    <location>
        <begin position="100"/>
        <end position="122"/>
    </location>
</feature>
<evidence type="ECO:0000256" key="6">
    <source>
        <dbReference type="SAM" id="Phobius"/>
    </source>
</evidence>
<comment type="similarity">
    <text evidence="2">Belongs to the UPF0382 family.</text>
</comment>
<evidence type="ECO:0000256" key="2">
    <source>
        <dbReference type="ARBA" id="ARBA00009694"/>
    </source>
</evidence>
<keyword evidence="5 6" id="KW-0472">Membrane</keyword>
<dbReference type="PANTHER" id="PTHR43461">
    <property type="entry name" value="TRANSMEMBRANE PROTEIN 256"/>
    <property type="match status" value="1"/>
</dbReference>
<feature type="transmembrane region" description="Helical" evidence="6">
    <location>
        <begin position="45"/>
        <end position="62"/>
    </location>
</feature>
<evidence type="ECO:0000313" key="7">
    <source>
        <dbReference type="EMBL" id="MDT7041186.1"/>
    </source>
</evidence>
<proteinExistence type="inferred from homology"/>
<feature type="transmembrane region" description="Helical" evidence="6">
    <location>
        <begin position="74"/>
        <end position="94"/>
    </location>
</feature>
<evidence type="ECO:0000256" key="4">
    <source>
        <dbReference type="ARBA" id="ARBA00022989"/>
    </source>
</evidence>
<keyword evidence="8" id="KW-1185">Reference proteome</keyword>
<dbReference type="RefSeq" id="WP_313831543.1">
    <property type="nucleotide sequence ID" value="NZ_JAQOUE010000001.1"/>
</dbReference>
<comment type="subcellular location">
    <subcellularLocation>
        <location evidence="1">Membrane</location>
        <topology evidence="1">Multi-pass membrane protein</topology>
    </subcellularLocation>
</comment>
<keyword evidence="4 6" id="KW-1133">Transmembrane helix</keyword>
<feature type="transmembrane region" description="Helical" evidence="6">
    <location>
        <begin position="7"/>
        <end position="25"/>
    </location>
</feature>
<keyword evidence="3 6" id="KW-0812">Transmembrane</keyword>
<gene>
    <name evidence="7" type="ORF">PPG34_02410</name>
</gene>
<dbReference type="PANTHER" id="PTHR43461:SF1">
    <property type="entry name" value="TRANSMEMBRANE PROTEIN 256"/>
    <property type="match status" value="1"/>
</dbReference>
<evidence type="ECO:0000256" key="3">
    <source>
        <dbReference type="ARBA" id="ARBA00022692"/>
    </source>
</evidence>
<sequence>MMNGRQILGLGAVLAGIAVAIGAFGAHMLKPRLSERMMEVFETGVRYHMFHALALLFSGWALTQFESKVFQKAAWAFFVGILIFSGSLYCLAIADMRWLGALTPLGGLCFLIGWGCLAFGFFRRT</sequence>
<reference evidence="7 8" key="1">
    <citation type="journal article" date="2023" name="ISME J.">
        <title>Cultivation and genomic characterization of novel and ubiquitous marine nitrite-oxidizing bacteria from the Nitrospirales.</title>
        <authorList>
            <person name="Mueller A.J."/>
            <person name="Daebeler A."/>
            <person name="Herbold C.W."/>
            <person name="Kirkegaard R.H."/>
            <person name="Daims H."/>
        </authorList>
    </citation>
    <scope>NUCLEOTIDE SEQUENCE [LARGE SCALE GENOMIC DNA]</scope>
    <source>
        <strain evidence="7 8">EB</strain>
    </source>
</reference>
<dbReference type="Proteomes" id="UP001250932">
    <property type="component" value="Unassembled WGS sequence"/>
</dbReference>
<protein>
    <submittedName>
        <fullName evidence="7">DUF423 domain-containing protein</fullName>
    </submittedName>
</protein>
<comment type="caution">
    <text evidence="7">The sequence shown here is derived from an EMBL/GenBank/DDBJ whole genome shotgun (WGS) entry which is preliminary data.</text>
</comment>
<evidence type="ECO:0000256" key="1">
    <source>
        <dbReference type="ARBA" id="ARBA00004141"/>
    </source>
</evidence>
<evidence type="ECO:0000256" key="5">
    <source>
        <dbReference type="ARBA" id="ARBA00023136"/>
    </source>
</evidence>
<evidence type="ECO:0000313" key="8">
    <source>
        <dbReference type="Proteomes" id="UP001250932"/>
    </source>
</evidence>